<dbReference type="EMBL" id="AJTX02000004">
    <property type="protein sequence ID" value="KKI99645.1"/>
    <property type="molecule type" value="Genomic_DNA"/>
</dbReference>
<accession>A0A0M2PT08</accession>
<gene>
    <name evidence="1" type="ORF">PROH_07050</name>
</gene>
<dbReference type="Proteomes" id="UP000034681">
    <property type="component" value="Unassembled WGS sequence"/>
</dbReference>
<organism evidence="1 2">
    <name type="scientific">Prochlorothrix hollandica PCC 9006 = CALU 1027</name>
    <dbReference type="NCBI Taxonomy" id="317619"/>
    <lineage>
        <taxon>Bacteria</taxon>
        <taxon>Bacillati</taxon>
        <taxon>Cyanobacteriota</taxon>
        <taxon>Cyanophyceae</taxon>
        <taxon>Prochlorotrichales</taxon>
        <taxon>Prochlorotrichaceae</taxon>
        <taxon>Prochlorothrix</taxon>
    </lineage>
</organism>
<dbReference type="RefSeq" id="WP_017710858.1">
    <property type="nucleotide sequence ID" value="NZ_KB235933.1"/>
</dbReference>
<keyword evidence="2" id="KW-1185">Reference proteome</keyword>
<dbReference type="AlphaFoldDB" id="A0A0M2PT08"/>
<sequence length="81" mass="8735">MGIIELEDRDYLELAQPLIWGHLVTEGIKAVGQQIASEMGLDCSPTEALAAYYSGLEENAVLEALIAQIEADMPIGTDSEI</sequence>
<evidence type="ECO:0000313" key="1">
    <source>
        <dbReference type="EMBL" id="KKI99645.1"/>
    </source>
</evidence>
<evidence type="ECO:0000313" key="2">
    <source>
        <dbReference type="Proteomes" id="UP000034681"/>
    </source>
</evidence>
<proteinExistence type="predicted"/>
<reference evidence="1" key="1">
    <citation type="submission" date="2012-04" db="EMBL/GenBank/DDBJ databases">
        <authorList>
            <person name="Borisov I.G."/>
            <person name="Ivanikova N.V."/>
            <person name="Pinevich A.V."/>
        </authorList>
    </citation>
    <scope>NUCLEOTIDE SEQUENCE</scope>
    <source>
        <strain evidence="1">CALU 1027</strain>
    </source>
</reference>
<comment type="caution">
    <text evidence="1">The sequence shown here is derived from an EMBL/GenBank/DDBJ whole genome shotgun (WGS) entry which is preliminary data.</text>
</comment>
<protein>
    <submittedName>
        <fullName evidence="1">Uncharacterized protein</fullName>
    </submittedName>
</protein>
<name>A0A0M2PT08_PROHO</name>